<reference evidence="3" key="1">
    <citation type="journal article" date="2019" name="Int. J. Syst. Evol. Microbiol.">
        <title>The Global Catalogue of Microorganisms (GCM) 10K type strain sequencing project: providing services to taxonomists for standard genome sequencing and annotation.</title>
        <authorList>
            <consortium name="The Broad Institute Genomics Platform"/>
            <consortium name="The Broad Institute Genome Sequencing Center for Infectious Disease"/>
            <person name="Wu L."/>
            <person name="Ma J."/>
        </authorList>
    </citation>
    <scope>NUCLEOTIDE SEQUENCE [LARGE SCALE GENOMIC DNA]</scope>
    <source>
        <strain evidence="3">CGMCC 4.1469</strain>
    </source>
</reference>
<proteinExistence type="predicted"/>
<gene>
    <name evidence="2" type="ORF">ACFP0N_37355</name>
</gene>
<comment type="caution">
    <text evidence="2">The sequence shown here is derived from an EMBL/GenBank/DDBJ whole genome shotgun (WGS) entry which is preliminary data.</text>
</comment>
<protein>
    <recommendedName>
        <fullName evidence="4">Secreted protein</fullName>
    </recommendedName>
</protein>
<keyword evidence="1" id="KW-0732">Signal</keyword>
<feature type="signal peptide" evidence="1">
    <location>
        <begin position="1"/>
        <end position="32"/>
    </location>
</feature>
<name>A0ABW1F9V4_9ACTN</name>
<accession>A0ABW1F9V4</accession>
<evidence type="ECO:0000313" key="3">
    <source>
        <dbReference type="Proteomes" id="UP001596067"/>
    </source>
</evidence>
<evidence type="ECO:0000313" key="2">
    <source>
        <dbReference type="EMBL" id="MFC5890635.1"/>
    </source>
</evidence>
<sequence>MSILKTRTALTVLAAGAALVGATLTAAAPASAAPRQIDSRVACATDYYHWCDAVSASGEYAQMNVYWGSDGHEYVDAFLNTSHYGQNLWILTWNGSGWDWAGVPATIDEHNGYWGAVDTGRSDAGKTIKLAVYNWDTGGYLYTNAH</sequence>
<feature type="chain" id="PRO_5045929293" description="Secreted protein" evidence="1">
    <location>
        <begin position="33"/>
        <end position="146"/>
    </location>
</feature>
<evidence type="ECO:0000256" key="1">
    <source>
        <dbReference type="SAM" id="SignalP"/>
    </source>
</evidence>
<evidence type="ECO:0008006" key="4">
    <source>
        <dbReference type="Google" id="ProtNLM"/>
    </source>
</evidence>
<organism evidence="2 3">
    <name type="scientific">Kitasatospora aburaviensis</name>
    <dbReference type="NCBI Taxonomy" id="67265"/>
    <lineage>
        <taxon>Bacteria</taxon>
        <taxon>Bacillati</taxon>
        <taxon>Actinomycetota</taxon>
        <taxon>Actinomycetes</taxon>
        <taxon>Kitasatosporales</taxon>
        <taxon>Streptomycetaceae</taxon>
        <taxon>Kitasatospora</taxon>
    </lineage>
</organism>
<dbReference type="EMBL" id="JBHSOD010000089">
    <property type="protein sequence ID" value="MFC5890635.1"/>
    <property type="molecule type" value="Genomic_DNA"/>
</dbReference>
<keyword evidence="3" id="KW-1185">Reference proteome</keyword>
<dbReference type="Proteomes" id="UP001596067">
    <property type="component" value="Unassembled WGS sequence"/>
</dbReference>
<dbReference type="RefSeq" id="WP_313761242.1">
    <property type="nucleotide sequence ID" value="NZ_JBHSOD010000089.1"/>
</dbReference>